<dbReference type="PANTHER" id="PTHR13551:SF1">
    <property type="entry name" value="MEMBRANE PROTEIN BRI3"/>
    <property type="match status" value="1"/>
</dbReference>
<dbReference type="EMBL" id="CAJOBE010005041">
    <property type="protein sequence ID" value="CAF3957971.1"/>
    <property type="molecule type" value="Genomic_DNA"/>
</dbReference>
<keyword evidence="5 12" id="KW-0812">Transmembrane</keyword>
<evidence type="ECO:0000256" key="2">
    <source>
        <dbReference type="ARBA" id="ARBA00004556"/>
    </source>
</evidence>
<dbReference type="EMBL" id="CAJOAX010000974">
    <property type="protein sequence ID" value="CAF3672551.1"/>
    <property type="molecule type" value="Genomic_DNA"/>
</dbReference>
<dbReference type="Proteomes" id="UP000663889">
    <property type="component" value="Unassembled WGS sequence"/>
</dbReference>
<dbReference type="PANTHER" id="PTHR13551">
    <property type="entry name" value="BRAIN PROTEIN I3"/>
    <property type="match status" value="1"/>
</dbReference>
<dbReference type="AlphaFoldDB" id="A0A814B0D2"/>
<dbReference type="Proteomes" id="UP000663882">
    <property type="component" value="Unassembled WGS sequence"/>
</dbReference>
<evidence type="ECO:0000256" key="9">
    <source>
        <dbReference type="ARBA" id="ARBA00035284"/>
    </source>
</evidence>
<keyword evidence="8" id="KW-0458">Lysosome</keyword>
<dbReference type="GO" id="GO:0005765">
    <property type="term" value="C:lysosomal membrane"/>
    <property type="evidence" value="ECO:0007669"/>
    <property type="project" value="UniProtKB-SubCell"/>
</dbReference>
<evidence type="ECO:0000256" key="11">
    <source>
        <dbReference type="ARBA" id="ARBA00046593"/>
    </source>
</evidence>
<comment type="subcellular location">
    <subcellularLocation>
        <location evidence="2">Cytoplasm</location>
        <location evidence="2">Perinuclear region</location>
    </subcellularLocation>
    <subcellularLocation>
        <location evidence="1">Lysosome membrane</location>
        <topology evidence="1">Multi-pass membrane protein</topology>
    </subcellularLocation>
</comment>
<evidence type="ECO:0000256" key="10">
    <source>
        <dbReference type="ARBA" id="ARBA00035449"/>
    </source>
</evidence>
<evidence type="ECO:0000256" key="4">
    <source>
        <dbReference type="ARBA" id="ARBA00022490"/>
    </source>
</evidence>
<dbReference type="GO" id="GO:0048471">
    <property type="term" value="C:perinuclear region of cytoplasm"/>
    <property type="evidence" value="ECO:0007669"/>
    <property type="project" value="UniProtKB-SubCell"/>
</dbReference>
<evidence type="ECO:0000313" key="20">
    <source>
        <dbReference type="Proteomes" id="UP000663870"/>
    </source>
</evidence>
<feature type="transmembrane region" description="Helical" evidence="12">
    <location>
        <begin position="85"/>
        <end position="105"/>
    </location>
</feature>
<dbReference type="Proteomes" id="UP000663864">
    <property type="component" value="Unassembled WGS sequence"/>
</dbReference>
<keyword evidence="4" id="KW-0963">Cytoplasm</keyword>
<evidence type="ECO:0000313" key="21">
    <source>
        <dbReference type="Proteomes" id="UP000663882"/>
    </source>
</evidence>
<evidence type="ECO:0000313" key="13">
    <source>
        <dbReference type="EMBL" id="CAF0921296.1"/>
    </source>
</evidence>
<dbReference type="InterPro" id="IPR019317">
    <property type="entry name" value="BRI3"/>
</dbReference>
<keyword evidence="7 12" id="KW-0472">Membrane</keyword>
<evidence type="ECO:0000256" key="12">
    <source>
        <dbReference type="SAM" id="Phobius"/>
    </source>
</evidence>
<dbReference type="Pfam" id="PF10164">
    <property type="entry name" value="BRI3"/>
    <property type="match status" value="1"/>
</dbReference>
<dbReference type="EMBL" id="CAJNOU010000861">
    <property type="protein sequence ID" value="CAF1103619.1"/>
    <property type="molecule type" value="Genomic_DNA"/>
</dbReference>
<gene>
    <name evidence="19" type="ORF">FNK824_LOCUS23612</name>
    <name evidence="17" type="ORF">JBS370_LOCUS5791</name>
    <name evidence="16" type="ORF">JXQ802_LOCUS22779</name>
    <name evidence="18" type="ORF">OTI717_LOCUS10665</name>
    <name evidence="13" type="ORF">RFH988_LOCUS10011</name>
    <name evidence="15" type="ORF">SEV965_LOCUS16005</name>
    <name evidence="14" type="ORF">ZHD862_LOCUS11768</name>
</gene>
<evidence type="ECO:0000313" key="17">
    <source>
        <dbReference type="EMBL" id="CAF3640734.1"/>
    </source>
</evidence>
<comment type="caution">
    <text evidence="13">The sequence shown here is derived from an EMBL/GenBank/DDBJ whole genome shotgun (WGS) entry which is preliminary data.</text>
</comment>
<dbReference type="Proteomes" id="UP000663874">
    <property type="component" value="Unassembled WGS sequence"/>
</dbReference>
<evidence type="ECO:0000313" key="18">
    <source>
        <dbReference type="EMBL" id="CAF3672551.1"/>
    </source>
</evidence>
<organism evidence="13 21">
    <name type="scientific">Rotaria sordida</name>
    <dbReference type="NCBI Taxonomy" id="392033"/>
    <lineage>
        <taxon>Eukaryota</taxon>
        <taxon>Metazoa</taxon>
        <taxon>Spiralia</taxon>
        <taxon>Gnathifera</taxon>
        <taxon>Rotifera</taxon>
        <taxon>Eurotatoria</taxon>
        <taxon>Bdelloidea</taxon>
        <taxon>Philodinida</taxon>
        <taxon>Philodinidae</taxon>
        <taxon>Rotaria</taxon>
    </lineage>
</organism>
<dbReference type="EMBL" id="CAJNOO010000367">
    <property type="protein sequence ID" value="CAF0921296.1"/>
    <property type="molecule type" value="Genomic_DNA"/>
</dbReference>
<protein>
    <recommendedName>
        <fullName evidence="9">Membrane protein BRI3</fullName>
    </recommendedName>
    <alternativeName>
        <fullName evidence="10">Brain protein I3</fullName>
    </alternativeName>
</protein>
<evidence type="ECO:0000256" key="7">
    <source>
        <dbReference type="ARBA" id="ARBA00023136"/>
    </source>
</evidence>
<keyword evidence="20" id="KW-1185">Reference proteome</keyword>
<evidence type="ECO:0000256" key="5">
    <source>
        <dbReference type="ARBA" id="ARBA00022692"/>
    </source>
</evidence>
<evidence type="ECO:0000256" key="6">
    <source>
        <dbReference type="ARBA" id="ARBA00022989"/>
    </source>
</evidence>
<evidence type="ECO:0000256" key="3">
    <source>
        <dbReference type="ARBA" id="ARBA00008090"/>
    </source>
</evidence>
<dbReference type="EMBL" id="CAJNOT010000451">
    <property type="protein sequence ID" value="CAF0986125.1"/>
    <property type="molecule type" value="Genomic_DNA"/>
</dbReference>
<dbReference type="EMBL" id="CAJOBD010000306">
    <property type="protein sequence ID" value="CAF3640734.1"/>
    <property type="molecule type" value="Genomic_DNA"/>
</dbReference>
<dbReference type="Proteomes" id="UP000663870">
    <property type="component" value="Unassembled WGS sequence"/>
</dbReference>
<evidence type="ECO:0000313" key="16">
    <source>
        <dbReference type="EMBL" id="CAF1170701.1"/>
    </source>
</evidence>
<evidence type="ECO:0000256" key="1">
    <source>
        <dbReference type="ARBA" id="ARBA00004155"/>
    </source>
</evidence>
<comment type="similarity">
    <text evidence="3">Belongs to the BRI3 family.</text>
</comment>
<proteinExistence type="inferred from homology"/>
<name>A0A814B0D2_9BILA</name>
<comment type="subunit">
    <text evidence="11">Interacts with BRI3BP. Interacts with MGAT1 and IFITM3.</text>
</comment>
<dbReference type="Proteomes" id="UP000663836">
    <property type="component" value="Unassembled WGS sequence"/>
</dbReference>
<accession>A0A814B0D2</accession>
<reference evidence="13" key="1">
    <citation type="submission" date="2021-02" db="EMBL/GenBank/DDBJ databases">
        <authorList>
            <person name="Nowell W R."/>
        </authorList>
    </citation>
    <scope>NUCLEOTIDE SEQUENCE</scope>
</reference>
<dbReference type="Proteomes" id="UP000663823">
    <property type="component" value="Unassembled WGS sequence"/>
</dbReference>
<keyword evidence="6 12" id="KW-1133">Transmembrane helix</keyword>
<dbReference type="EMBL" id="CAJNOL010000701">
    <property type="protein sequence ID" value="CAF1170701.1"/>
    <property type="molecule type" value="Genomic_DNA"/>
</dbReference>
<evidence type="ECO:0000256" key="8">
    <source>
        <dbReference type="ARBA" id="ARBA00023228"/>
    </source>
</evidence>
<evidence type="ECO:0000313" key="14">
    <source>
        <dbReference type="EMBL" id="CAF0986125.1"/>
    </source>
</evidence>
<sequence length="118" mass="12867">MTSNISMDQQKLIIDENENPPPYQNVTNTGSDSYGTFIGHVETTSPTTTTVSSYPYALGSHQPTVIILGGCPVCKVGMLETDFTCLAICCAIFLFPIGILCCLAMRRRRCQFCGAIFD</sequence>
<evidence type="ECO:0000313" key="19">
    <source>
        <dbReference type="EMBL" id="CAF3957971.1"/>
    </source>
</evidence>
<dbReference type="OrthoDB" id="2564984at2759"/>
<evidence type="ECO:0000313" key="15">
    <source>
        <dbReference type="EMBL" id="CAF1103619.1"/>
    </source>
</evidence>